<evidence type="ECO:0000313" key="3">
    <source>
        <dbReference type="Proteomes" id="UP000190834"/>
    </source>
</evidence>
<keyword evidence="3" id="KW-1185">Reference proteome</keyword>
<keyword evidence="1" id="KW-0732">Signal</keyword>
<evidence type="ECO:0000313" key="2">
    <source>
        <dbReference type="EMBL" id="SJZ39529.1"/>
    </source>
</evidence>
<feature type="signal peptide" evidence="1">
    <location>
        <begin position="1"/>
        <end position="19"/>
    </location>
</feature>
<name>A0A1T4KAV3_VIBCI</name>
<reference evidence="3" key="1">
    <citation type="submission" date="2017-02" db="EMBL/GenBank/DDBJ databases">
        <authorList>
            <person name="Varghese N."/>
            <person name="Submissions S."/>
        </authorList>
    </citation>
    <scope>NUCLEOTIDE SEQUENCE [LARGE SCALE GENOMIC DNA]</scope>
    <source>
        <strain evidence="3">DSM 19608</strain>
    </source>
</reference>
<dbReference type="Pfam" id="PF07383">
    <property type="entry name" value="DUF1496"/>
    <property type="match status" value="1"/>
</dbReference>
<sequence length="91" mass="10156">MLKKTLVIMTLLTSHTVLAESNHTLPKTVLLEHGSTQRVCYYQDKAYSEGAILPIGQTVLICQRANKFETNGSLKWHPLNVQTTTPKPPLP</sequence>
<dbReference type="AlphaFoldDB" id="A0A1T4KAV3"/>
<dbReference type="Proteomes" id="UP000190834">
    <property type="component" value="Unassembled WGS sequence"/>
</dbReference>
<dbReference type="InterPro" id="IPR009971">
    <property type="entry name" value="DUF1496"/>
</dbReference>
<dbReference type="RefSeq" id="WP_078924518.1">
    <property type="nucleotide sequence ID" value="NZ_FUXB01000001.1"/>
</dbReference>
<feature type="chain" id="PRO_5012391275" description="DUF1496 domain-containing protein" evidence="1">
    <location>
        <begin position="20"/>
        <end position="91"/>
    </location>
</feature>
<evidence type="ECO:0000256" key="1">
    <source>
        <dbReference type="SAM" id="SignalP"/>
    </source>
</evidence>
<dbReference type="GeneID" id="70583803"/>
<protein>
    <recommendedName>
        <fullName evidence="4">DUF1496 domain-containing protein</fullName>
    </recommendedName>
</protein>
<organism evidence="2 3">
    <name type="scientific">Vibrio cincinnatiensis DSM 19608</name>
    <dbReference type="NCBI Taxonomy" id="1123491"/>
    <lineage>
        <taxon>Bacteria</taxon>
        <taxon>Pseudomonadati</taxon>
        <taxon>Pseudomonadota</taxon>
        <taxon>Gammaproteobacteria</taxon>
        <taxon>Vibrionales</taxon>
        <taxon>Vibrionaceae</taxon>
        <taxon>Vibrio</taxon>
    </lineage>
</organism>
<evidence type="ECO:0008006" key="4">
    <source>
        <dbReference type="Google" id="ProtNLM"/>
    </source>
</evidence>
<dbReference type="EMBL" id="FUXB01000001">
    <property type="protein sequence ID" value="SJZ39529.1"/>
    <property type="molecule type" value="Genomic_DNA"/>
</dbReference>
<gene>
    <name evidence="2" type="ORF">SAMN02745782_00103</name>
</gene>
<proteinExistence type="predicted"/>
<accession>A0A1T4KAV3</accession>